<accession>A0ACC2JFG7</accession>
<evidence type="ECO:0000313" key="1">
    <source>
        <dbReference type="EMBL" id="KAJ8126258.1"/>
    </source>
</evidence>
<sequence length="473" mass="52420">MPGFWPTQAAWSYNSEFGAPTPNHPMASYFPQDMLYELWCSYNTPPGPTNTAPTQPTSGPIPSEENPVPNAEANQEAGPPAGAPPPDIPPTSTPPAVASPAAVPPIMTYFSVVHTVQYSPWSPTLGDGRAESVVIGTCGTLHEANELAMKEVYEKYGNLAHIRRAAWDPPSPTWLRKAGSGQWPNTWKIEDGKLSFSLVNMLLQYPPRRLHWQDENQSRHASSYYPTASGHQLIANPLPYYDTSMMRNTFAPTLSPQDRAPPPDGLPALTPSLLSYGPARRLQNDISTSFSTKETEGPSYLTRILQGKYFDRLSKLEDEVYPLKLVRELARISDRPSLGKEKSVFGVIHVNTSGGKDLIVENIGTYTTAKAANNRALDFWDQKYGTGNPTGFLLNANVDAIVVKFDHIEEPDNHSFHTSRRQNPNYPSLSGILEDSSNWVITNNCLSLSHKSVERERRVYVVISHLRDQGIHD</sequence>
<gene>
    <name evidence="1" type="ORF">O1611_g7382</name>
</gene>
<comment type="caution">
    <text evidence="1">The sequence shown here is derived from an EMBL/GenBank/DDBJ whole genome shotgun (WGS) entry which is preliminary data.</text>
</comment>
<proteinExistence type="predicted"/>
<organism evidence="1 2">
    <name type="scientific">Lasiodiplodia mahajangana</name>
    <dbReference type="NCBI Taxonomy" id="1108764"/>
    <lineage>
        <taxon>Eukaryota</taxon>
        <taxon>Fungi</taxon>
        <taxon>Dikarya</taxon>
        <taxon>Ascomycota</taxon>
        <taxon>Pezizomycotina</taxon>
        <taxon>Dothideomycetes</taxon>
        <taxon>Dothideomycetes incertae sedis</taxon>
        <taxon>Botryosphaeriales</taxon>
        <taxon>Botryosphaeriaceae</taxon>
        <taxon>Lasiodiplodia</taxon>
    </lineage>
</organism>
<dbReference type="EMBL" id="JAPUUL010001943">
    <property type="protein sequence ID" value="KAJ8126258.1"/>
    <property type="molecule type" value="Genomic_DNA"/>
</dbReference>
<reference evidence="1" key="1">
    <citation type="submission" date="2022-12" db="EMBL/GenBank/DDBJ databases">
        <title>Genome Sequence of Lasiodiplodia mahajangana.</title>
        <authorList>
            <person name="Buettner E."/>
        </authorList>
    </citation>
    <scope>NUCLEOTIDE SEQUENCE</scope>
    <source>
        <strain evidence="1">VT137</strain>
    </source>
</reference>
<evidence type="ECO:0000313" key="2">
    <source>
        <dbReference type="Proteomes" id="UP001153332"/>
    </source>
</evidence>
<protein>
    <submittedName>
        <fullName evidence="1">Uncharacterized protein</fullName>
    </submittedName>
</protein>
<keyword evidence="2" id="KW-1185">Reference proteome</keyword>
<name>A0ACC2JFG7_9PEZI</name>
<dbReference type="Proteomes" id="UP001153332">
    <property type="component" value="Unassembled WGS sequence"/>
</dbReference>